<reference evidence="3 4" key="1">
    <citation type="submission" date="2018-01" db="EMBL/GenBank/DDBJ databases">
        <title>The draft genome sequence of Cohaesibacter sp. H1304.</title>
        <authorList>
            <person name="Wang N.-N."/>
            <person name="Du Z.-J."/>
        </authorList>
    </citation>
    <scope>NUCLEOTIDE SEQUENCE [LARGE SCALE GENOMIC DNA]</scope>
    <source>
        <strain evidence="3 4">H1304</strain>
    </source>
</reference>
<dbReference type="Gene3D" id="3.60.10.10">
    <property type="entry name" value="Endonuclease/exonuclease/phosphatase"/>
    <property type="match status" value="1"/>
</dbReference>
<comment type="caution">
    <text evidence="3">The sequence shown here is derived from an EMBL/GenBank/DDBJ whole genome shotgun (WGS) entry which is preliminary data.</text>
</comment>
<keyword evidence="4" id="KW-1185">Reference proteome</keyword>
<feature type="transmembrane region" description="Helical" evidence="1">
    <location>
        <begin position="7"/>
        <end position="33"/>
    </location>
</feature>
<dbReference type="Proteomes" id="UP000234881">
    <property type="component" value="Unassembled WGS sequence"/>
</dbReference>
<dbReference type="SUPFAM" id="SSF56219">
    <property type="entry name" value="DNase I-like"/>
    <property type="match status" value="1"/>
</dbReference>
<keyword evidence="1" id="KW-0472">Membrane</keyword>
<feature type="transmembrane region" description="Helical" evidence="1">
    <location>
        <begin position="45"/>
        <end position="63"/>
    </location>
</feature>
<accession>A0A2N5XQL1</accession>
<evidence type="ECO:0000256" key="1">
    <source>
        <dbReference type="SAM" id="Phobius"/>
    </source>
</evidence>
<dbReference type="GO" id="GO:0003824">
    <property type="term" value="F:catalytic activity"/>
    <property type="evidence" value="ECO:0007669"/>
    <property type="project" value="InterPro"/>
</dbReference>
<feature type="transmembrane region" description="Helical" evidence="1">
    <location>
        <begin position="70"/>
        <end position="87"/>
    </location>
</feature>
<name>A0A2N5XQL1_9HYPH</name>
<dbReference type="AlphaFoldDB" id="A0A2N5XQL1"/>
<sequence>MLQSFRALLDIAILIGVSIGSLLSFAGLLGAFVPAFDLLNHFQLLFFWIACVAYFATFFWPFYYPSFKRFGRLVLIIPLVSSSFLLGPEVFKKVTTRGVADATVKAQQLQPVRLMSFNIYLGTWDAGALTNTILKHHPAIVSLQEYAPKRFKRLPDLKKAYPYQAHCQTWRRCTLAILSEHPLMNIKRYQLGPEGGSNPMHGKMLAATVQIKGSLPIRLYNVHLGWPMPIATKRAQLAQLAQIVRTEAAEFPNQVVTGDFNSSGWAFAIDQTSDLAGLERRSYFLTTFPSPHSRIKGMLLPAFLSLDHMLFSPTLKTDPVVRASATFGDHYPIITNLFLPPQ</sequence>
<keyword evidence="1" id="KW-1133">Transmembrane helix</keyword>
<feature type="domain" description="Endonuclease/exonuclease/phosphatase" evidence="2">
    <location>
        <begin position="115"/>
        <end position="321"/>
    </location>
</feature>
<gene>
    <name evidence="3" type="ORF">C0081_11725</name>
</gene>
<protein>
    <recommendedName>
        <fullName evidence="2">Endonuclease/exonuclease/phosphatase domain-containing protein</fullName>
    </recommendedName>
</protein>
<dbReference type="InterPro" id="IPR036691">
    <property type="entry name" value="Endo/exonu/phosph_ase_sf"/>
</dbReference>
<dbReference type="Pfam" id="PF03372">
    <property type="entry name" value="Exo_endo_phos"/>
    <property type="match status" value="1"/>
</dbReference>
<dbReference type="InterPro" id="IPR005135">
    <property type="entry name" value="Endo/exonuclease/phosphatase"/>
</dbReference>
<evidence type="ECO:0000259" key="2">
    <source>
        <dbReference type="Pfam" id="PF03372"/>
    </source>
</evidence>
<dbReference type="OrthoDB" id="3808618at2"/>
<evidence type="ECO:0000313" key="3">
    <source>
        <dbReference type="EMBL" id="PLW76730.1"/>
    </source>
</evidence>
<dbReference type="RefSeq" id="WP_101534019.1">
    <property type="nucleotide sequence ID" value="NZ_JBFHIU010000014.1"/>
</dbReference>
<organism evidence="3 4">
    <name type="scientific">Cohaesibacter celericrescens</name>
    <dbReference type="NCBI Taxonomy" id="2067669"/>
    <lineage>
        <taxon>Bacteria</taxon>
        <taxon>Pseudomonadati</taxon>
        <taxon>Pseudomonadota</taxon>
        <taxon>Alphaproteobacteria</taxon>
        <taxon>Hyphomicrobiales</taxon>
        <taxon>Cohaesibacteraceae</taxon>
    </lineage>
</organism>
<keyword evidence="1" id="KW-0812">Transmembrane</keyword>
<evidence type="ECO:0000313" key="4">
    <source>
        <dbReference type="Proteomes" id="UP000234881"/>
    </source>
</evidence>
<proteinExistence type="predicted"/>
<dbReference type="EMBL" id="PKUQ01000022">
    <property type="protein sequence ID" value="PLW76730.1"/>
    <property type="molecule type" value="Genomic_DNA"/>
</dbReference>